<dbReference type="Proteomes" id="UP000811619">
    <property type="component" value="Unassembled WGS sequence"/>
</dbReference>
<feature type="chain" id="PRO_5035442670" description="Cyanovirin-N domain-containing protein" evidence="1">
    <location>
        <begin position="22"/>
        <end position="117"/>
    </location>
</feature>
<feature type="signal peptide" evidence="1">
    <location>
        <begin position="1"/>
        <end position="21"/>
    </location>
</feature>
<organism evidence="2 3">
    <name type="scientific">Claviceps africana</name>
    <dbReference type="NCBI Taxonomy" id="83212"/>
    <lineage>
        <taxon>Eukaryota</taxon>
        <taxon>Fungi</taxon>
        <taxon>Dikarya</taxon>
        <taxon>Ascomycota</taxon>
        <taxon>Pezizomycotina</taxon>
        <taxon>Sordariomycetes</taxon>
        <taxon>Hypocreomycetidae</taxon>
        <taxon>Hypocreales</taxon>
        <taxon>Clavicipitaceae</taxon>
        <taxon>Claviceps</taxon>
    </lineage>
</organism>
<evidence type="ECO:0000313" key="2">
    <source>
        <dbReference type="EMBL" id="KAG5926274.1"/>
    </source>
</evidence>
<dbReference type="EMBL" id="SRPY01000281">
    <property type="protein sequence ID" value="KAG5926274.1"/>
    <property type="molecule type" value="Genomic_DNA"/>
</dbReference>
<proteinExistence type="predicted"/>
<comment type="caution">
    <text evidence="2">The sequence shown here is derived from an EMBL/GenBank/DDBJ whole genome shotgun (WGS) entry which is preliminary data.</text>
</comment>
<dbReference type="AlphaFoldDB" id="A0A8K0J759"/>
<gene>
    <name evidence="2" type="ORF">E4U42_003475</name>
</gene>
<evidence type="ECO:0000313" key="3">
    <source>
        <dbReference type="Proteomes" id="UP000811619"/>
    </source>
</evidence>
<keyword evidence="1" id="KW-0732">Signal</keyword>
<evidence type="ECO:0008006" key="4">
    <source>
        <dbReference type="Google" id="ProtNLM"/>
    </source>
</evidence>
<evidence type="ECO:0000256" key="1">
    <source>
        <dbReference type="SAM" id="SignalP"/>
    </source>
</evidence>
<dbReference type="OrthoDB" id="10556149at2759"/>
<protein>
    <recommendedName>
        <fullName evidence="4">Cyanovirin-N domain-containing protein</fullName>
    </recommendedName>
</protein>
<sequence>MQLSTSAALAVFTLYAGQALAGCTTRNVNLSHRSLTHDCDSRDGAGTWTCQTNGAKLALFDNTIMINAGYQQSVIEASCAKQPHIYSRISCTPGAWGSISLNCPNHDKIVVGEYILK</sequence>
<reference evidence="2" key="1">
    <citation type="journal article" date="2020" name="bioRxiv">
        <title>Whole genome comparisons of ergot fungi reveals the divergence and evolution of species within the genus Claviceps are the result of varying mechanisms driving genome evolution and host range expansion.</title>
        <authorList>
            <person name="Wyka S.A."/>
            <person name="Mondo S.J."/>
            <person name="Liu M."/>
            <person name="Dettman J."/>
            <person name="Nalam V."/>
            <person name="Broders K.D."/>
        </authorList>
    </citation>
    <scope>NUCLEOTIDE SEQUENCE</scope>
    <source>
        <strain evidence="2">CCC 489</strain>
    </source>
</reference>
<accession>A0A8K0J759</accession>
<name>A0A8K0J759_9HYPO</name>
<keyword evidence="3" id="KW-1185">Reference proteome</keyword>